<evidence type="ECO:0008006" key="2">
    <source>
        <dbReference type="Google" id="ProtNLM"/>
    </source>
</evidence>
<sequence length="135" mass="14785">MLIFCLLPDWKFRVPNVFLTWTRACFPSDRVFQRSGNLVFGRFPRGRRPPGPSGRFMTLTVWLSSSLRRAAPGYDPANGMAVEAAPGASVADVCQTIGIEPSAVKVVMVDGRARSMDHRLEGHERIALFPPVGGG</sequence>
<name>A0A653ADR9_UNCDX</name>
<protein>
    <recommendedName>
        <fullName evidence="2">MoaD/ThiS family protein</fullName>
    </recommendedName>
</protein>
<evidence type="ECO:0000313" key="1">
    <source>
        <dbReference type="EMBL" id="VBB46223.1"/>
    </source>
</evidence>
<dbReference type="AlphaFoldDB" id="A0A653ADR9"/>
<dbReference type="InterPro" id="IPR003749">
    <property type="entry name" value="ThiS/MoaD-like"/>
</dbReference>
<reference evidence="1" key="1">
    <citation type="submission" date="2018-07" db="EMBL/GenBank/DDBJ databases">
        <authorList>
            <consortium name="Genoscope - CEA"/>
            <person name="William W."/>
        </authorList>
    </citation>
    <scope>NUCLEOTIDE SEQUENCE</scope>
    <source>
        <strain evidence="1">IK1</strain>
    </source>
</reference>
<dbReference type="InterPro" id="IPR012675">
    <property type="entry name" value="Beta-grasp_dom_sf"/>
</dbReference>
<dbReference type="Pfam" id="PF02597">
    <property type="entry name" value="ThiS"/>
    <property type="match status" value="1"/>
</dbReference>
<gene>
    <name evidence="1" type="ORF">TRIP_B40141</name>
</gene>
<organism evidence="1">
    <name type="scientific">Uncultured Desulfatiglans sp</name>
    <dbReference type="NCBI Taxonomy" id="1748965"/>
    <lineage>
        <taxon>Bacteria</taxon>
        <taxon>Pseudomonadati</taxon>
        <taxon>Thermodesulfobacteriota</taxon>
        <taxon>Desulfobacteria</taxon>
        <taxon>Desulfatiglandales</taxon>
        <taxon>Desulfatiglandaceae</taxon>
        <taxon>Desulfatiglans</taxon>
        <taxon>environmental samples</taxon>
    </lineage>
</organism>
<proteinExistence type="predicted"/>
<dbReference type="Gene3D" id="3.10.20.30">
    <property type="match status" value="1"/>
</dbReference>
<dbReference type="SUPFAM" id="SSF54285">
    <property type="entry name" value="MoaD/ThiS"/>
    <property type="match status" value="1"/>
</dbReference>
<dbReference type="EMBL" id="UPXX01000031">
    <property type="protein sequence ID" value="VBB46223.1"/>
    <property type="molecule type" value="Genomic_DNA"/>
</dbReference>
<accession>A0A653ADR9</accession>
<dbReference type="InterPro" id="IPR016155">
    <property type="entry name" value="Mopterin_synth/thiamin_S_b"/>
</dbReference>